<dbReference type="Gene3D" id="3.20.20.190">
    <property type="entry name" value="Phosphatidylinositol (PI) phosphodiesterase"/>
    <property type="match status" value="1"/>
</dbReference>
<evidence type="ECO:0000259" key="1">
    <source>
        <dbReference type="PROSITE" id="PS51704"/>
    </source>
</evidence>
<dbReference type="PANTHER" id="PTHR46211:SF14">
    <property type="entry name" value="GLYCEROPHOSPHODIESTER PHOSPHODIESTERASE"/>
    <property type="match status" value="1"/>
</dbReference>
<evidence type="ECO:0000313" key="3">
    <source>
        <dbReference type="Proteomes" id="UP000029409"/>
    </source>
</evidence>
<accession>A0A089IQ67</accession>
<dbReference type="STRING" id="44251.PDUR_03695"/>
<dbReference type="Pfam" id="PF03009">
    <property type="entry name" value="GDPD"/>
    <property type="match status" value="1"/>
</dbReference>
<gene>
    <name evidence="2" type="ORF">PDUR_03695</name>
</gene>
<dbReference type="AlphaFoldDB" id="A0A089IQ67"/>
<dbReference type="PANTHER" id="PTHR46211">
    <property type="entry name" value="GLYCEROPHOSPHORYL DIESTER PHOSPHODIESTERASE"/>
    <property type="match status" value="1"/>
</dbReference>
<organism evidence="2 3">
    <name type="scientific">Paenibacillus durus</name>
    <name type="common">Paenibacillus azotofixans</name>
    <dbReference type="NCBI Taxonomy" id="44251"/>
    <lineage>
        <taxon>Bacteria</taxon>
        <taxon>Bacillati</taxon>
        <taxon>Bacillota</taxon>
        <taxon>Bacilli</taxon>
        <taxon>Bacillales</taxon>
        <taxon>Paenibacillaceae</taxon>
        <taxon>Paenibacillus</taxon>
    </lineage>
</organism>
<dbReference type="GO" id="GO:0008081">
    <property type="term" value="F:phosphoric diester hydrolase activity"/>
    <property type="evidence" value="ECO:0007669"/>
    <property type="project" value="InterPro"/>
</dbReference>
<keyword evidence="3" id="KW-1185">Reference proteome</keyword>
<name>A0A089IQ67_PAEDU</name>
<evidence type="ECO:0000313" key="2">
    <source>
        <dbReference type="EMBL" id="AIQ11199.1"/>
    </source>
</evidence>
<feature type="domain" description="GP-PDE" evidence="1">
    <location>
        <begin position="4"/>
        <end position="235"/>
    </location>
</feature>
<dbReference type="SUPFAM" id="SSF51695">
    <property type="entry name" value="PLC-like phosphodiesterases"/>
    <property type="match status" value="1"/>
</dbReference>
<dbReference type="CDD" id="cd08556">
    <property type="entry name" value="GDPD"/>
    <property type="match status" value="1"/>
</dbReference>
<dbReference type="RefSeq" id="WP_156130268.1">
    <property type="nucleotide sequence ID" value="NZ_CP009288.1"/>
</dbReference>
<dbReference type="OrthoDB" id="384721at2"/>
<sequence>MNAVPLITAHTGCMNTPDNSLLSIETGLANGADIIEDDIRVTRDGIPVLSHDDAVRLADGSMGRLSQMTISELNEGLSIPIVKLEQALHLVRNSGKTMNLDLKADECIEPVSELAKKLDMLGRVFLSGCEADRARKAKHSSPGLRKLLNVNASLFLASSYAEAVLQTLQDAGSAGCFGINVPYRLVEPYLLEQAAESGFQIYIWTVDEEKEMRLYAGMGVHSITTRNVADLVRIKKEMLAEGS</sequence>
<dbReference type="EMBL" id="CP009288">
    <property type="protein sequence ID" value="AIQ11199.1"/>
    <property type="molecule type" value="Genomic_DNA"/>
</dbReference>
<reference evidence="2 3" key="1">
    <citation type="submission" date="2014-08" db="EMBL/GenBank/DDBJ databases">
        <title>Comparative genomics of the Paenibacillus odorifer group.</title>
        <authorList>
            <person name="den Bakker H.C."/>
            <person name="Tsai Y.-C."/>
            <person name="Martin N."/>
            <person name="Korlach J."/>
            <person name="Wiedmann M."/>
        </authorList>
    </citation>
    <scope>NUCLEOTIDE SEQUENCE [LARGE SCALE GENOMIC DNA]</scope>
    <source>
        <strain evidence="2 3">DSM 1735</strain>
    </source>
</reference>
<dbReference type="eggNOG" id="COG0584">
    <property type="taxonomic scope" value="Bacteria"/>
</dbReference>
<dbReference type="InterPro" id="IPR030395">
    <property type="entry name" value="GP_PDE_dom"/>
</dbReference>
<proteinExistence type="predicted"/>
<protein>
    <recommendedName>
        <fullName evidence="1">GP-PDE domain-containing protein</fullName>
    </recommendedName>
</protein>
<dbReference type="Proteomes" id="UP000029409">
    <property type="component" value="Chromosome"/>
</dbReference>
<dbReference type="InterPro" id="IPR017946">
    <property type="entry name" value="PLC-like_Pdiesterase_TIM-brl"/>
</dbReference>
<dbReference type="GO" id="GO:0006629">
    <property type="term" value="P:lipid metabolic process"/>
    <property type="evidence" value="ECO:0007669"/>
    <property type="project" value="InterPro"/>
</dbReference>
<dbReference type="PROSITE" id="PS51704">
    <property type="entry name" value="GP_PDE"/>
    <property type="match status" value="1"/>
</dbReference>
<dbReference type="KEGG" id="pdu:PDUR_03695"/>